<dbReference type="Proteomes" id="UP000637578">
    <property type="component" value="Unassembled WGS sequence"/>
</dbReference>
<feature type="region of interest" description="Disordered" evidence="1">
    <location>
        <begin position="84"/>
        <end position="120"/>
    </location>
</feature>
<reference evidence="2" key="2">
    <citation type="submission" date="2020-09" db="EMBL/GenBank/DDBJ databases">
        <authorList>
            <person name="Sun Q."/>
            <person name="Zhou Y."/>
        </authorList>
    </citation>
    <scope>NUCLEOTIDE SEQUENCE</scope>
    <source>
        <strain evidence="2">CGMCC 4.5737</strain>
    </source>
</reference>
<comment type="caution">
    <text evidence="2">The sequence shown here is derived from an EMBL/GenBank/DDBJ whole genome shotgun (WGS) entry which is preliminary data.</text>
</comment>
<keyword evidence="3" id="KW-1185">Reference proteome</keyword>
<protein>
    <submittedName>
        <fullName evidence="2">Uncharacterized protein</fullName>
    </submittedName>
</protein>
<reference evidence="2" key="1">
    <citation type="journal article" date="2014" name="Int. J. Syst. Evol. Microbiol.">
        <title>Complete genome sequence of Corynebacterium casei LMG S-19264T (=DSM 44701T), isolated from a smear-ripened cheese.</title>
        <authorList>
            <consortium name="US DOE Joint Genome Institute (JGI-PGF)"/>
            <person name="Walter F."/>
            <person name="Albersmeier A."/>
            <person name="Kalinowski J."/>
            <person name="Ruckert C."/>
        </authorList>
    </citation>
    <scope>NUCLEOTIDE SEQUENCE</scope>
    <source>
        <strain evidence="2">CGMCC 4.5737</strain>
    </source>
</reference>
<dbReference type="EMBL" id="BMMK01000010">
    <property type="protein sequence ID" value="GGM53870.1"/>
    <property type="molecule type" value="Genomic_DNA"/>
</dbReference>
<accession>A0A8J3FVT3</accession>
<dbReference type="AlphaFoldDB" id="A0A8J3FVT3"/>
<evidence type="ECO:0000313" key="3">
    <source>
        <dbReference type="Proteomes" id="UP000637578"/>
    </source>
</evidence>
<gene>
    <name evidence="2" type="ORF">GCM10012275_26210</name>
</gene>
<evidence type="ECO:0000256" key="1">
    <source>
        <dbReference type="SAM" id="MobiDB-lite"/>
    </source>
</evidence>
<proteinExistence type="predicted"/>
<name>A0A8J3FVT3_9PSEU</name>
<feature type="compositionally biased region" description="Basic and acidic residues" evidence="1">
    <location>
        <begin position="84"/>
        <end position="96"/>
    </location>
</feature>
<evidence type="ECO:0000313" key="2">
    <source>
        <dbReference type="EMBL" id="GGM53870.1"/>
    </source>
</evidence>
<sequence>MGPLGRLRERFRRRRATGLDPDDPSLVVIAVAADPAEADSTVLARATGWRPATPAVLRHHLALPPESVERARELLATDGWRLQEFPRGDGRSEHRSSATRCAAEPGAEQSNTSGDGRSEHRNAAMGCAAEPGAEQSTTASGGGLDVPGGPGTVRLVATRVQMLDALHCAQERSRMAGLAQRLGGEALGWDALQTPG</sequence>
<feature type="region of interest" description="Disordered" evidence="1">
    <location>
        <begin position="128"/>
        <end position="147"/>
    </location>
</feature>
<feature type="region of interest" description="Disordered" evidence="1">
    <location>
        <begin position="1"/>
        <end position="23"/>
    </location>
</feature>
<organism evidence="2 3">
    <name type="scientific">Longimycelium tulufanense</name>
    <dbReference type="NCBI Taxonomy" id="907463"/>
    <lineage>
        <taxon>Bacteria</taxon>
        <taxon>Bacillati</taxon>
        <taxon>Actinomycetota</taxon>
        <taxon>Actinomycetes</taxon>
        <taxon>Pseudonocardiales</taxon>
        <taxon>Pseudonocardiaceae</taxon>
        <taxon>Longimycelium</taxon>
    </lineage>
</organism>